<evidence type="ECO:0000256" key="5">
    <source>
        <dbReference type="ARBA" id="ARBA00023136"/>
    </source>
</evidence>
<evidence type="ECO:0000256" key="7">
    <source>
        <dbReference type="SAM" id="Phobius"/>
    </source>
</evidence>
<dbReference type="PANTHER" id="PTHR30250">
    <property type="entry name" value="PST FAMILY PREDICTED COLANIC ACID TRANSPORTER"/>
    <property type="match status" value="1"/>
</dbReference>
<keyword evidence="3 7" id="KW-0812">Transmembrane</keyword>
<feature type="transmembrane region" description="Helical" evidence="7">
    <location>
        <begin position="97"/>
        <end position="121"/>
    </location>
</feature>
<reference evidence="8 9" key="1">
    <citation type="submission" date="2020-07" db="EMBL/GenBank/DDBJ databases">
        <title>Thermogemmata thermophila gen. nov., sp. nov., a novel moderate thermophilic planctomycete from a Kamchatka hot spring.</title>
        <authorList>
            <person name="Elcheninov A.G."/>
            <person name="Podosokorskaya O.A."/>
            <person name="Kovaleva O.L."/>
            <person name="Novikov A."/>
            <person name="Bonch-Osmolovskaya E.A."/>
            <person name="Toshchakov S.V."/>
            <person name="Kublanov I.V."/>
        </authorList>
    </citation>
    <scope>NUCLEOTIDE SEQUENCE [LARGE SCALE GENOMIC DNA]</scope>
    <source>
        <strain evidence="8 9">2918</strain>
    </source>
</reference>
<keyword evidence="2" id="KW-1003">Cell membrane</keyword>
<dbReference type="Proteomes" id="UP000542342">
    <property type="component" value="Unassembled WGS sequence"/>
</dbReference>
<feature type="transmembrane region" description="Helical" evidence="7">
    <location>
        <begin position="316"/>
        <end position="336"/>
    </location>
</feature>
<feature type="transmembrane region" description="Helical" evidence="7">
    <location>
        <begin position="386"/>
        <end position="408"/>
    </location>
</feature>
<evidence type="ECO:0000256" key="3">
    <source>
        <dbReference type="ARBA" id="ARBA00022692"/>
    </source>
</evidence>
<evidence type="ECO:0000313" key="8">
    <source>
        <dbReference type="EMBL" id="MBA2227382.1"/>
    </source>
</evidence>
<evidence type="ECO:0000256" key="6">
    <source>
        <dbReference type="SAM" id="MobiDB-lite"/>
    </source>
</evidence>
<organism evidence="8 9">
    <name type="scientific">Thermogemmata fonticola</name>
    <dbReference type="NCBI Taxonomy" id="2755323"/>
    <lineage>
        <taxon>Bacteria</taxon>
        <taxon>Pseudomonadati</taxon>
        <taxon>Planctomycetota</taxon>
        <taxon>Planctomycetia</taxon>
        <taxon>Gemmatales</taxon>
        <taxon>Gemmataceae</taxon>
        <taxon>Thermogemmata</taxon>
    </lineage>
</organism>
<comment type="subcellular location">
    <subcellularLocation>
        <location evidence="1">Cell membrane</location>
        <topology evidence="1">Multi-pass membrane protein</topology>
    </subcellularLocation>
</comment>
<feature type="transmembrane region" description="Helical" evidence="7">
    <location>
        <begin position="356"/>
        <end position="379"/>
    </location>
</feature>
<dbReference type="RefSeq" id="WP_194539241.1">
    <property type="nucleotide sequence ID" value="NZ_JACEFB010000013.1"/>
</dbReference>
<keyword evidence="5 7" id="KW-0472">Membrane</keyword>
<dbReference type="PANTHER" id="PTHR30250:SF11">
    <property type="entry name" value="O-ANTIGEN TRANSPORTER-RELATED"/>
    <property type="match status" value="1"/>
</dbReference>
<dbReference type="InterPro" id="IPR050833">
    <property type="entry name" value="Poly_Biosynth_Transport"/>
</dbReference>
<feature type="transmembrane region" description="Helical" evidence="7">
    <location>
        <begin position="286"/>
        <end position="304"/>
    </location>
</feature>
<accession>A0A7V8VGH3</accession>
<evidence type="ECO:0008006" key="10">
    <source>
        <dbReference type="Google" id="ProtNLM"/>
    </source>
</evidence>
<evidence type="ECO:0000256" key="4">
    <source>
        <dbReference type="ARBA" id="ARBA00022989"/>
    </source>
</evidence>
<feature type="transmembrane region" description="Helical" evidence="7">
    <location>
        <begin position="62"/>
        <end position="85"/>
    </location>
</feature>
<keyword evidence="4 7" id="KW-1133">Transmembrane helix</keyword>
<evidence type="ECO:0000256" key="1">
    <source>
        <dbReference type="ARBA" id="ARBA00004651"/>
    </source>
</evidence>
<feature type="transmembrane region" description="Helical" evidence="7">
    <location>
        <begin position="173"/>
        <end position="193"/>
    </location>
</feature>
<dbReference type="AlphaFoldDB" id="A0A7V8VGH3"/>
<comment type="caution">
    <text evidence="8">The sequence shown here is derived from an EMBL/GenBank/DDBJ whole genome shotgun (WGS) entry which is preliminary data.</text>
</comment>
<feature type="region of interest" description="Disordered" evidence="6">
    <location>
        <begin position="517"/>
        <end position="543"/>
    </location>
</feature>
<feature type="transmembrane region" description="Helical" evidence="7">
    <location>
        <begin position="199"/>
        <end position="217"/>
    </location>
</feature>
<feature type="transmembrane region" description="Helical" evidence="7">
    <location>
        <begin position="471"/>
        <end position="494"/>
    </location>
</feature>
<feature type="transmembrane region" description="Helical" evidence="7">
    <location>
        <begin position="141"/>
        <end position="161"/>
    </location>
</feature>
<dbReference type="GO" id="GO:0005886">
    <property type="term" value="C:plasma membrane"/>
    <property type="evidence" value="ECO:0007669"/>
    <property type="project" value="UniProtKB-SubCell"/>
</dbReference>
<protein>
    <recommendedName>
        <fullName evidence="10">Polysaccharide biosynthesis protein C-terminal domain-containing protein</fullName>
    </recommendedName>
</protein>
<dbReference type="EMBL" id="JACEFB010000013">
    <property type="protein sequence ID" value="MBA2227382.1"/>
    <property type="molecule type" value="Genomic_DNA"/>
</dbReference>
<gene>
    <name evidence="8" type="ORF">H0921_14580</name>
</gene>
<sequence length="543" mass="58191">MSQTGSDEPVEPRRSRWRAAVHFIVAQQVQTVLTVLAGLVATPLLLGWLGAERFGLVRLLEATLALLGVGWACLGMALGAGLVPRWARGDQQGVRQWVAAAQLLAAGISVLVLALAALLVWRGPLGPPASPALQGEWQAAFWLLLGGAALLAPWQLARTVFEADQRGARVSGVLTVSSLLTTAVALLLAAHGGGLPGQAFAMLCGSALSALWLHGWVRRTYSPWSWVVPPRQDLLTLLHHASRLFLASLCGALAVRCEVLAVQALYSPEEVTRYHLTQRLYALWQGQLLMFGTAVWAPLADLYVRQERAVLKQRLGQAVAVLCALGCAGGVAAIGYTGHFLDLWGVGREHFLGTVAAAAFALAMPVAALHSLFGWVLTATGHSRQYMVSAGGFALTAVAGCFGLGYLWGPAGVALGMTAAYAVSLLGNLAFLHYWGIFSLSRGLEPALRALLLALPLAWLSWRSGQVHTPWGWMGLLAEMTAWFAAYLLLWLLAAPPQERQIGWEFLHRFWPARKRPAAPPSVSNDSAAGCDAQTRSPRHQPP</sequence>
<proteinExistence type="predicted"/>
<feature type="transmembrane region" description="Helical" evidence="7">
    <location>
        <begin position="414"/>
        <end position="435"/>
    </location>
</feature>
<keyword evidence="9" id="KW-1185">Reference proteome</keyword>
<feature type="transmembrane region" description="Helical" evidence="7">
    <location>
        <begin position="244"/>
        <end position="266"/>
    </location>
</feature>
<evidence type="ECO:0000256" key="2">
    <source>
        <dbReference type="ARBA" id="ARBA00022475"/>
    </source>
</evidence>
<feature type="transmembrane region" description="Helical" evidence="7">
    <location>
        <begin position="21"/>
        <end position="50"/>
    </location>
</feature>
<evidence type="ECO:0000313" key="9">
    <source>
        <dbReference type="Proteomes" id="UP000542342"/>
    </source>
</evidence>
<feature type="transmembrane region" description="Helical" evidence="7">
    <location>
        <begin position="447"/>
        <end position="465"/>
    </location>
</feature>
<name>A0A7V8VGH3_9BACT</name>